<evidence type="ECO:0000313" key="1">
    <source>
        <dbReference type="EMBL" id="KAF7826932.1"/>
    </source>
</evidence>
<organism evidence="1 2">
    <name type="scientific">Senna tora</name>
    <dbReference type="NCBI Taxonomy" id="362788"/>
    <lineage>
        <taxon>Eukaryota</taxon>
        <taxon>Viridiplantae</taxon>
        <taxon>Streptophyta</taxon>
        <taxon>Embryophyta</taxon>
        <taxon>Tracheophyta</taxon>
        <taxon>Spermatophyta</taxon>
        <taxon>Magnoliopsida</taxon>
        <taxon>eudicotyledons</taxon>
        <taxon>Gunneridae</taxon>
        <taxon>Pentapetalae</taxon>
        <taxon>rosids</taxon>
        <taxon>fabids</taxon>
        <taxon>Fabales</taxon>
        <taxon>Fabaceae</taxon>
        <taxon>Caesalpinioideae</taxon>
        <taxon>Cassia clade</taxon>
        <taxon>Senna</taxon>
    </lineage>
</organism>
<name>A0A834TT30_9FABA</name>
<accession>A0A834TT30</accession>
<sequence>MGERMKKKMEGVARRKLKIQGKEEKYMMKKMKIDNGVRPKEETTIESLPP</sequence>
<dbReference type="AlphaFoldDB" id="A0A834TT30"/>
<protein>
    <submittedName>
        <fullName evidence="1">Uncharacterized protein</fullName>
    </submittedName>
</protein>
<dbReference type="Proteomes" id="UP000634136">
    <property type="component" value="Unassembled WGS sequence"/>
</dbReference>
<proteinExistence type="predicted"/>
<evidence type="ECO:0000313" key="2">
    <source>
        <dbReference type="Proteomes" id="UP000634136"/>
    </source>
</evidence>
<dbReference type="EMBL" id="JAAIUW010000006">
    <property type="protein sequence ID" value="KAF7826932.1"/>
    <property type="molecule type" value="Genomic_DNA"/>
</dbReference>
<keyword evidence="2" id="KW-1185">Reference proteome</keyword>
<comment type="caution">
    <text evidence="1">The sequence shown here is derived from an EMBL/GenBank/DDBJ whole genome shotgun (WGS) entry which is preliminary data.</text>
</comment>
<gene>
    <name evidence="1" type="ORF">G2W53_018096</name>
</gene>
<reference evidence="1" key="1">
    <citation type="submission" date="2020-09" db="EMBL/GenBank/DDBJ databases">
        <title>Genome-Enabled Discovery of Anthraquinone Biosynthesis in Senna tora.</title>
        <authorList>
            <person name="Kang S.-H."/>
            <person name="Pandey R.P."/>
            <person name="Lee C.-M."/>
            <person name="Sim J.-S."/>
            <person name="Jeong J.-T."/>
            <person name="Choi B.-S."/>
            <person name="Jung M."/>
            <person name="Ginzburg D."/>
            <person name="Zhao K."/>
            <person name="Won S.Y."/>
            <person name="Oh T.-J."/>
            <person name="Yu Y."/>
            <person name="Kim N.-H."/>
            <person name="Lee O.R."/>
            <person name="Lee T.-H."/>
            <person name="Bashyal P."/>
            <person name="Kim T.-S."/>
            <person name="Lee W.-H."/>
            <person name="Kawkins C."/>
            <person name="Kim C.-K."/>
            <person name="Kim J.S."/>
            <person name="Ahn B.O."/>
            <person name="Rhee S.Y."/>
            <person name="Sohng J.K."/>
        </authorList>
    </citation>
    <scope>NUCLEOTIDE SEQUENCE</scope>
    <source>
        <tissue evidence="1">Leaf</tissue>
    </source>
</reference>